<dbReference type="SUPFAM" id="SSF53474">
    <property type="entry name" value="alpha/beta-Hydrolases"/>
    <property type="match status" value="1"/>
</dbReference>
<dbReference type="PANTHER" id="PTHR43918">
    <property type="entry name" value="ACETYLCHOLINESTERASE"/>
    <property type="match status" value="1"/>
</dbReference>
<dbReference type="InterPro" id="IPR019826">
    <property type="entry name" value="Carboxylesterase_B_AS"/>
</dbReference>
<evidence type="ECO:0000256" key="1">
    <source>
        <dbReference type="ARBA" id="ARBA00005964"/>
    </source>
</evidence>
<dbReference type="PANTHER" id="PTHR43918:SF4">
    <property type="entry name" value="CARBOXYLIC ESTER HYDROLASE"/>
    <property type="match status" value="1"/>
</dbReference>
<organism evidence="6 7">
    <name type="scientific">Fodinicola feengrottensis</name>
    <dbReference type="NCBI Taxonomy" id="435914"/>
    <lineage>
        <taxon>Bacteria</taxon>
        <taxon>Bacillati</taxon>
        <taxon>Actinomycetota</taxon>
        <taxon>Actinomycetes</taxon>
        <taxon>Mycobacteriales</taxon>
        <taxon>Fodinicola</taxon>
    </lineage>
</organism>
<keyword evidence="2 4" id="KW-0378">Hydrolase</keyword>
<evidence type="ECO:0000259" key="5">
    <source>
        <dbReference type="Pfam" id="PF00135"/>
    </source>
</evidence>
<keyword evidence="7" id="KW-1185">Reference proteome</keyword>
<dbReference type="PROSITE" id="PS00122">
    <property type="entry name" value="CARBOXYLESTERASE_B_1"/>
    <property type="match status" value="1"/>
</dbReference>
<proteinExistence type="inferred from homology"/>
<dbReference type="PROSITE" id="PS00941">
    <property type="entry name" value="CARBOXYLESTERASE_B_2"/>
    <property type="match status" value="1"/>
</dbReference>
<gene>
    <name evidence="6" type="primary">pnbA_2</name>
    <name evidence="6" type="ORF">GCM10009765_43870</name>
</gene>
<dbReference type="InterPro" id="IPR002018">
    <property type="entry name" value="CarbesteraseB"/>
</dbReference>
<dbReference type="Pfam" id="PF00135">
    <property type="entry name" value="COesterase"/>
    <property type="match status" value="1"/>
</dbReference>
<dbReference type="EC" id="3.1.1.-" evidence="4"/>
<evidence type="ECO:0000256" key="3">
    <source>
        <dbReference type="ARBA" id="ARBA00023157"/>
    </source>
</evidence>
<evidence type="ECO:0000256" key="2">
    <source>
        <dbReference type="ARBA" id="ARBA00022801"/>
    </source>
</evidence>
<sequence length="409" mass="43190">MRQSEDCLFLNVWAPKPAESARPVLVFLHGGGMVSGSGGLDWYDGAELARRGDIVVVTANFRLGALGYLFLADLDPDVGAGNFGLLDQAQALRWVKENIAAFGGDPDAVTVAGQSGGAISIIGLLSGSAATGLFRRAILQSAPAGMLPQRPAEATEIAVRFLNALDLSPAQASELRARSAADIMTAQVQLLRSRPSHFLDRTRLFQLVAADGLVAADSVGTVGTRAAGGVQVMIGTNRDEAAAMYVFDEQVHGLTRPGLEEAAARWLGNRSLVPSGDSRTPAELAIDLNTEHMYRSGSIRLAESLAAHGNPAWVYQFDWSPAGSPFGACHCLELPFVFGNLAAWADAPMLGGLAADVLSPLVDSVQGAWIAFTRNGNPTHDGIPDWPSYDGIGKAIMHFAHSTAVSYER</sequence>
<evidence type="ECO:0000256" key="4">
    <source>
        <dbReference type="RuleBase" id="RU361235"/>
    </source>
</evidence>
<reference evidence="6 7" key="1">
    <citation type="journal article" date="2019" name="Int. J. Syst. Evol. Microbiol.">
        <title>The Global Catalogue of Microorganisms (GCM) 10K type strain sequencing project: providing services to taxonomists for standard genome sequencing and annotation.</title>
        <authorList>
            <consortium name="The Broad Institute Genomics Platform"/>
            <consortium name="The Broad Institute Genome Sequencing Center for Infectious Disease"/>
            <person name="Wu L."/>
            <person name="Ma J."/>
        </authorList>
    </citation>
    <scope>NUCLEOTIDE SEQUENCE [LARGE SCALE GENOMIC DNA]</scope>
    <source>
        <strain evidence="6 7">JCM 14718</strain>
    </source>
</reference>
<dbReference type="InterPro" id="IPR050654">
    <property type="entry name" value="AChE-related_enzymes"/>
</dbReference>
<comment type="similarity">
    <text evidence="1 4">Belongs to the type-B carboxylesterase/lipase family.</text>
</comment>
<keyword evidence="3" id="KW-1015">Disulfide bond</keyword>
<evidence type="ECO:0000313" key="6">
    <source>
        <dbReference type="EMBL" id="GAA1689765.1"/>
    </source>
</evidence>
<dbReference type="Gene3D" id="3.40.50.1820">
    <property type="entry name" value="alpha/beta hydrolase"/>
    <property type="match status" value="1"/>
</dbReference>
<comment type="caution">
    <text evidence="6">The sequence shown here is derived from an EMBL/GenBank/DDBJ whole genome shotgun (WGS) entry which is preliminary data.</text>
</comment>
<accession>A0ABN2HL08</accession>
<dbReference type="PRINTS" id="PR00878">
    <property type="entry name" value="CHOLNESTRASE"/>
</dbReference>
<dbReference type="InterPro" id="IPR000997">
    <property type="entry name" value="Cholinesterase"/>
</dbReference>
<dbReference type="Proteomes" id="UP001500618">
    <property type="component" value="Unassembled WGS sequence"/>
</dbReference>
<dbReference type="InterPro" id="IPR019819">
    <property type="entry name" value="Carboxylesterase_B_CS"/>
</dbReference>
<evidence type="ECO:0000313" key="7">
    <source>
        <dbReference type="Proteomes" id="UP001500618"/>
    </source>
</evidence>
<name>A0ABN2HL08_9ACTN</name>
<dbReference type="InterPro" id="IPR029058">
    <property type="entry name" value="AB_hydrolase_fold"/>
</dbReference>
<dbReference type="EMBL" id="BAAANY010000017">
    <property type="protein sequence ID" value="GAA1689765.1"/>
    <property type="molecule type" value="Genomic_DNA"/>
</dbReference>
<feature type="domain" description="Carboxylesterase type B" evidence="5">
    <location>
        <begin position="3"/>
        <end position="400"/>
    </location>
</feature>
<protein>
    <recommendedName>
        <fullName evidence="4">Carboxylic ester hydrolase</fullName>
        <ecNumber evidence="4">3.1.1.-</ecNumber>
    </recommendedName>
</protein>